<dbReference type="Proteomes" id="UP000648801">
    <property type="component" value="Unassembled WGS sequence"/>
</dbReference>
<name>A0A916W3U1_9BACT</name>
<organism evidence="1 2">
    <name type="scientific">Edaphobacter acidisoli</name>
    <dbReference type="NCBI Taxonomy" id="2040573"/>
    <lineage>
        <taxon>Bacteria</taxon>
        <taxon>Pseudomonadati</taxon>
        <taxon>Acidobacteriota</taxon>
        <taxon>Terriglobia</taxon>
        <taxon>Terriglobales</taxon>
        <taxon>Acidobacteriaceae</taxon>
        <taxon>Edaphobacter</taxon>
    </lineage>
</organism>
<proteinExistence type="predicted"/>
<accession>A0A916W3U1</accession>
<reference evidence="1" key="2">
    <citation type="submission" date="2020-09" db="EMBL/GenBank/DDBJ databases">
        <authorList>
            <person name="Sun Q."/>
            <person name="Zhou Y."/>
        </authorList>
    </citation>
    <scope>NUCLEOTIDE SEQUENCE</scope>
    <source>
        <strain evidence="1">CGMCC 1.15447</strain>
    </source>
</reference>
<sequence length="107" mass="11501">MSKHAPDVAPAMEFSAVVTDIREESRAAGRQRWQIALDRTEFGTDGDRRVGVMEAVAPRGARLIVPVLDVVVDAAGEVWQVVEKPLAAGTRVTARVGVAEFERSAAC</sequence>
<evidence type="ECO:0000313" key="2">
    <source>
        <dbReference type="Proteomes" id="UP000648801"/>
    </source>
</evidence>
<keyword evidence="2" id="KW-1185">Reference proteome</keyword>
<dbReference type="RefSeq" id="WP_229668792.1">
    <property type="nucleotide sequence ID" value="NZ_BMJB01000001.1"/>
</dbReference>
<gene>
    <name evidence="1" type="ORF">GCM10011507_15910</name>
</gene>
<comment type="caution">
    <text evidence="1">The sequence shown here is derived from an EMBL/GenBank/DDBJ whole genome shotgun (WGS) entry which is preliminary data.</text>
</comment>
<reference evidence="1" key="1">
    <citation type="journal article" date="2014" name="Int. J. Syst. Evol. Microbiol.">
        <title>Complete genome sequence of Corynebacterium casei LMG S-19264T (=DSM 44701T), isolated from a smear-ripened cheese.</title>
        <authorList>
            <consortium name="US DOE Joint Genome Institute (JGI-PGF)"/>
            <person name="Walter F."/>
            <person name="Albersmeier A."/>
            <person name="Kalinowski J."/>
            <person name="Ruckert C."/>
        </authorList>
    </citation>
    <scope>NUCLEOTIDE SEQUENCE</scope>
    <source>
        <strain evidence="1">CGMCC 1.15447</strain>
    </source>
</reference>
<protein>
    <submittedName>
        <fullName evidence="1">Uncharacterized protein</fullName>
    </submittedName>
</protein>
<dbReference type="AlphaFoldDB" id="A0A916W3U1"/>
<dbReference type="EMBL" id="BMJB01000001">
    <property type="protein sequence ID" value="GGA65128.1"/>
    <property type="molecule type" value="Genomic_DNA"/>
</dbReference>
<evidence type="ECO:0000313" key="1">
    <source>
        <dbReference type="EMBL" id="GGA65128.1"/>
    </source>
</evidence>